<reference evidence="2" key="1">
    <citation type="submission" date="2016-07" db="EMBL/GenBank/DDBJ databases">
        <title>Nontailed viruses are major unrecognized killers of bacteria in the ocean.</title>
        <authorList>
            <person name="Kauffman K."/>
            <person name="Hussain F."/>
            <person name="Yang J."/>
            <person name="Arevalo P."/>
            <person name="Brown J."/>
            <person name="Cutler M."/>
            <person name="Kelly L."/>
            <person name="Polz M.F."/>
        </authorList>
    </citation>
    <scope>NUCLEOTIDE SEQUENCE [LARGE SCALE GENOMIC DNA]</scope>
    <source>
        <strain evidence="2">10N.261.51.B8</strain>
    </source>
</reference>
<name>A0A2N7IAC8_9VIBR</name>
<organism evidence="1 2">
    <name type="scientific">Vibrio lentus</name>
    <dbReference type="NCBI Taxonomy" id="136468"/>
    <lineage>
        <taxon>Bacteria</taxon>
        <taxon>Pseudomonadati</taxon>
        <taxon>Pseudomonadota</taxon>
        <taxon>Gammaproteobacteria</taxon>
        <taxon>Vibrionales</taxon>
        <taxon>Vibrionaceae</taxon>
        <taxon>Vibrio</taxon>
    </lineage>
</organism>
<comment type="caution">
    <text evidence="1">The sequence shown here is derived from an EMBL/GenBank/DDBJ whole genome shotgun (WGS) entry which is preliminary data.</text>
</comment>
<dbReference type="Pfam" id="PF07507">
    <property type="entry name" value="WavE"/>
    <property type="match status" value="1"/>
</dbReference>
<gene>
    <name evidence="1" type="ORF">BCT74_12180</name>
</gene>
<accession>A0A2N7IAC8</accession>
<evidence type="ECO:0000313" key="1">
    <source>
        <dbReference type="EMBL" id="PML53274.1"/>
    </source>
</evidence>
<dbReference type="InterPro" id="IPR011122">
    <property type="entry name" value="WavE"/>
</dbReference>
<dbReference type="Proteomes" id="UP000235746">
    <property type="component" value="Unassembled WGS sequence"/>
</dbReference>
<dbReference type="AlphaFoldDB" id="A0A2N7IAC8"/>
<dbReference type="EMBL" id="MCYL01000045">
    <property type="protein sequence ID" value="PML53274.1"/>
    <property type="molecule type" value="Genomic_DNA"/>
</dbReference>
<evidence type="ECO:0000313" key="2">
    <source>
        <dbReference type="Proteomes" id="UP000235746"/>
    </source>
</evidence>
<sequence>MSDFKDITVVVQGPVQNFNDRPQEPNITIKCLNSVREHLPGAQIILSTWPEQDLTGLDFDELVISPDPGSNSRNHTLEGEPQKYNNNRQIVSSVEGLKKVKTKYALKLRSDNYLTSNHFVELQQKYLKRSDVDVFLEERVVVCDIFSRKYAKGYPVAYHISDFFYFGLTKDVLSLWNFPLFKDFEPSGSQQISPGYPHFIIDCTQALFLAAFKQFDPSIKLEHLLDRSNKAIDRSNQIIANNLVVAPASTLGLGLCLKFLGKARVSRVSGKVAHIQFFEWELLYKRYCDRDYKITKYYGKKLGVFLLRCIHVFPTRFETASKLKKRKKKLVRLPNERNIR</sequence>
<protein>
    <submittedName>
        <fullName evidence="1">WavE lipopolysaccharide synthesis</fullName>
    </submittedName>
</protein>
<proteinExistence type="predicted"/>
<dbReference type="RefSeq" id="WP_102559351.1">
    <property type="nucleotide sequence ID" value="NZ_MCYL01000045.1"/>
</dbReference>